<evidence type="ECO:0000313" key="3">
    <source>
        <dbReference type="EMBL" id="CAH9118912.1"/>
    </source>
</evidence>
<feature type="signal peptide" evidence="2">
    <location>
        <begin position="1"/>
        <end position="18"/>
    </location>
</feature>
<dbReference type="AlphaFoldDB" id="A0A9P0ZXR4"/>
<evidence type="ECO:0000256" key="2">
    <source>
        <dbReference type="SAM" id="SignalP"/>
    </source>
</evidence>
<keyword evidence="1" id="KW-0812">Transmembrane</keyword>
<dbReference type="PANTHER" id="PTHR48449:SF1">
    <property type="entry name" value="DUF1985 DOMAIN-CONTAINING PROTEIN"/>
    <property type="match status" value="1"/>
</dbReference>
<gene>
    <name evidence="3" type="ORF">CEURO_LOCUS22133</name>
</gene>
<dbReference type="PANTHER" id="PTHR48449">
    <property type="entry name" value="DUF1985 DOMAIN-CONTAINING PROTEIN"/>
    <property type="match status" value="1"/>
</dbReference>
<name>A0A9P0ZXR4_CUSEU</name>
<reference evidence="3" key="1">
    <citation type="submission" date="2022-07" db="EMBL/GenBank/DDBJ databases">
        <authorList>
            <person name="Macas J."/>
            <person name="Novak P."/>
            <person name="Neumann P."/>
        </authorList>
    </citation>
    <scope>NUCLEOTIDE SEQUENCE</scope>
</reference>
<keyword evidence="4" id="KW-1185">Reference proteome</keyword>
<evidence type="ECO:0000256" key="1">
    <source>
        <dbReference type="SAM" id="Phobius"/>
    </source>
</evidence>
<evidence type="ECO:0000313" key="4">
    <source>
        <dbReference type="Proteomes" id="UP001152484"/>
    </source>
</evidence>
<sequence>MQFSAQLIHLLLLRLVRDQPEDEIWFDVKLASLFLERVKLGSLFLVHCCMLARDQPTRIHPNYLRLVDDFKLFKSCPWSLESYKDCVVCCYMFVHFLVVYMVFLRCLCSLLLYVCAFLKCLYGFPEMFV</sequence>
<protein>
    <recommendedName>
        <fullName evidence="5">DUF1985 domain-containing protein</fullName>
    </recommendedName>
</protein>
<keyword evidence="1" id="KW-1133">Transmembrane helix</keyword>
<dbReference type="Proteomes" id="UP001152484">
    <property type="component" value="Unassembled WGS sequence"/>
</dbReference>
<organism evidence="3 4">
    <name type="scientific">Cuscuta europaea</name>
    <name type="common">European dodder</name>
    <dbReference type="NCBI Taxonomy" id="41803"/>
    <lineage>
        <taxon>Eukaryota</taxon>
        <taxon>Viridiplantae</taxon>
        <taxon>Streptophyta</taxon>
        <taxon>Embryophyta</taxon>
        <taxon>Tracheophyta</taxon>
        <taxon>Spermatophyta</taxon>
        <taxon>Magnoliopsida</taxon>
        <taxon>eudicotyledons</taxon>
        <taxon>Gunneridae</taxon>
        <taxon>Pentapetalae</taxon>
        <taxon>asterids</taxon>
        <taxon>lamiids</taxon>
        <taxon>Solanales</taxon>
        <taxon>Convolvulaceae</taxon>
        <taxon>Cuscuteae</taxon>
        <taxon>Cuscuta</taxon>
        <taxon>Cuscuta subgen. Cuscuta</taxon>
    </lineage>
</organism>
<accession>A0A9P0ZXR4</accession>
<comment type="caution">
    <text evidence="3">The sequence shown here is derived from an EMBL/GenBank/DDBJ whole genome shotgun (WGS) entry which is preliminary data.</text>
</comment>
<feature type="transmembrane region" description="Helical" evidence="1">
    <location>
        <begin position="92"/>
        <end position="118"/>
    </location>
</feature>
<proteinExistence type="predicted"/>
<dbReference type="EMBL" id="CAMAPE010000077">
    <property type="protein sequence ID" value="CAH9118912.1"/>
    <property type="molecule type" value="Genomic_DNA"/>
</dbReference>
<keyword evidence="1" id="KW-0472">Membrane</keyword>
<evidence type="ECO:0008006" key="5">
    <source>
        <dbReference type="Google" id="ProtNLM"/>
    </source>
</evidence>
<feature type="chain" id="PRO_5040508026" description="DUF1985 domain-containing protein" evidence="2">
    <location>
        <begin position="19"/>
        <end position="129"/>
    </location>
</feature>
<keyword evidence="2" id="KW-0732">Signal</keyword>